<keyword evidence="1" id="KW-0812">Transmembrane</keyword>
<evidence type="ECO:0008006" key="4">
    <source>
        <dbReference type="Google" id="ProtNLM"/>
    </source>
</evidence>
<evidence type="ECO:0000313" key="2">
    <source>
        <dbReference type="EMBL" id="MBN1574800.1"/>
    </source>
</evidence>
<keyword evidence="1" id="KW-0472">Membrane</keyword>
<comment type="caution">
    <text evidence="2">The sequence shown here is derived from an EMBL/GenBank/DDBJ whole genome shotgun (WGS) entry which is preliminary data.</text>
</comment>
<feature type="transmembrane region" description="Helical" evidence="1">
    <location>
        <begin position="117"/>
        <end position="144"/>
    </location>
</feature>
<organism evidence="2 3">
    <name type="scientific">Candidatus Zymogenus saltonus</name>
    <dbReference type="NCBI Taxonomy" id="2844893"/>
    <lineage>
        <taxon>Bacteria</taxon>
        <taxon>Deltaproteobacteria</taxon>
        <taxon>Candidatus Zymogenia</taxon>
        <taxon>Candidatus Zymogeniales</taxon>
        <taxon>Candidatus Zymogenaceae</taxon>
        <taxon>Candidatus Zymogenus</taxon>
    </lineage>
</organism>
<dbReference type="AlphaFoldDB" id="A0A9D8KJP5"/>
<name>A0A9D8KJP5_9DELT</name>
<dbReference type="EMBL" id="JAFGIX010000089">
    <property type="protein sequence ID" value="MBN1574800.1"/>
    <property type="molecule type" value="Genomic_DNA"/>
</dbReference>
<protein>
    <recommendedName>
        <fullName evidence="4">Zinc ribbon domain-containing protein</fullName>
    </recommendedName>
</protein>
<accession>A0A9D8KJP5</accession>
<evidence type="ECO:0000313" key="3">
    <source>
        <dbReference type="Proteomes" id="UP000809273"/>
    </source>
</evidence>
<feature type="transmembrane region" description="Helical" evidence="1">
    <location>
        <begin position="89"/>
        <end position="111"/>
    </location>
</feature>
<sequence length="191" mass="20595">MKKALCPQCGFEVKRRDLVCPRCGGELDVLYLSRASQFIESLGEGKRTERRLAWGYEYRSEAEILGWPVIHVAFGKDAETGKIIVAKGIIAIGQFGVGLITIAQVGVGLLFGFGQCVAGIIAVGQFALGVCFGLGQFATGLTAIGQLALGRYVLTQIGIGQHVWSPTRKDPEAVEHFANLWRVVKGLMGWG</sequence>
<reference evidence="2" key="2">
    <citation type="submission" date="2021-01" db="EMBL/GenBank/DDBJ databases">
        <authorList>
            <person name="Hahn C.R."/>
            <person name="Youssef N.H."/>
            <person name="Elshahed M."/>
        </authorList>
    </citation>
    <scope>NUCLEOTIDE SEQUENCE</scope>
    <source>
        <strain evidence="2">Zod_Metabat.24</strain>
    </source>
</reference>
<evidence type="ECO:0000256" key="1">
    <source>
        <dbReference type="SAM" id="Phobius"/>
    </source>
</evidence>
<proteinExistence type="predicted"/>
<reference evidence="2" key="1">
    <citation type="journal article" date="2021" name="Environ. Microbiol.">
        <title>Genomic characterization of three novel Desulfobacterota classes expand the metabolic and phylogenetic diversity of the phylum.</title>
        <authorList>
            <person name="Murphy C.L."/>
            <person name="Biggerstaff J."/>
            <person name="Eichhorn A."/>
            <person name="Ewing E."/>
            <person name="Shahan R."/>
            <person name="Soriano D."/>
            <person name="Stewart S."/>
            <person name="VanMol K."/>
            <person name="Walker R."/>
            <person name="Walters P."/>
            <person name="Elshahed M.S."/>
            <person name="Youssef N.H."/>
        </authorList>
    </citation>
    <scope>NUCLEOTIDE SEQUENCE</scope>
    <source>
        <strain evidence="2">Zod_Metabat.24</strain>
    </source>
</reference>
<dbReference type="Proteomes" id="UP000809273">
    <property type="component" value="Unassembled WGS sequence"/>
</dbReference>
<gene>
    <name evidence="2" type="ORF">JW984_16510</name>
</gene>
<keyword evidence="1" id="KW-1133">Transmembrane helix</keyword>